<reference evidence="2" key="1">
    <citation type="journal article" date="2015" name="Nature">
        <title>Complex archaea that bridge the gap between prokaryotes and eukaryotes.</title>
        <authorList>
            <person name="Spang A."/>
            <person name="Saw J.H."/>
            <person name="Jorgensen S.L."/>
            <person name="Zaremba-Niedzwiedzka K."/>
            <person name="Martijn J."/>
            <person name="Lind A.E."/>
            <person name="van Eijk R."/>
            <person name="Schleper C."/>
            <person name="Guy L."/>
            <person name="Ettema T.J."/>
        </authorList>
    </citation>
    <scope>NUCLEOTIDE SEQUENCE</scope>
</reference>
<proteinExistence type="predicted"/>
<organism evidence="2">
    <name type="scientific">marine sediment metagenome</name>
    <dbReference type="NCBI Taxonomy" id="412755"/>
    <lineage>
        <taxon>unclassified sequences</taxon>
        <taxon>metagenomes</taxon>
        <taxon>ecological metagenomes</taxon>
    </lineage>
</organism>
<evidence type="ECO:0000313" key="2">
    <source>
        <dbReference type="EMBL" id="KKM27834.1"/>
    </source>
</evidence>
<dbReference type="PROSITE" id="PS50835">
    <property type="entry name" value="IG_LIKE"/>
    <property type="match status" value="1"/>
</dbReference>
<sequence length="65" mass="7347">MAREQLTREEAINILTKKRDELDEITTKDETICLLLDAGDAVGYTPAMRCLVRGSTPEDSIHWGR</sequence>
<dbReference type="InterPro" id="IPR007110">
    <property type="entry name" value="Ig-like_dom"/>
</dbReference>
<dbReference type="EMBL" id="LAZR01012249">
    <property type="protein sequence ID" value="KKM27834.1"/>
    <property type="molecule type" value="Genomic_DNA"/>
</dbReference>
<gene>
    <name evidence="2" type="ORF">LCGC14_1570780</name>
</gene>
<name>A0A0F9J624_9ZZZZ</name>
<protein>
    <recommendedName>
        <fullName evidence="1">Ig-like domain-containing protein</fullName>
    </recommendedName>
</protein>
<evidence type="ECO:0000259" key="1">
    <source>
        <dbReference type="PROSITE" id="PS50835"/>
    </source>
</evidence>
<dbReference type="AlphaFoldDB" id="A0A0F9J624"/>
<comment type="caution">
    <text evidence="2">The sequence shown here is derived from an EMBL/GenBank/DDBJ whole genome shotgun (WGS) entry which is preliminary data.</text>
</comment>
<accession>A0A0F9J624</accession>
<feature type="domain" description="Ig-like" evidence="1">
    <location>
        <begin position="39"/>
        <end position="65"/>
    </location>
</feature>